<gene>
    <name evidence="1" type="ORF">FNJ60_04915</name>
</gene>
<comment type="caution">
    <text evidence="1">The sequence shown here is derived from an EMBL/GenBank/DDBJ whole genome shotgun (WGS) entry which is preliminary data.</text>
</comment>
<evidence type="ECO:0000313" key="2">
    <source>
        <dbReference type="Proteomes" id="UP000324383"/>
    </source>
</evidence>
<sequence>MCQHFGWTYDYLLHGIAWSVVQRMMIDAPSYDFSDNNGVEEIELTENNGEQILNFVNSMM</sequence>
<evidence type="ECO:0000313" key="1">
    <source>
        <dbReference type="EMBL" id="TYK34399.1"/>
    </source>
</evidence>
<protein>
    <submittedName>
        <fullName evidence="1">Uncharacterized protein</fullName>
    </submittedName>
</protein>
<reference evidence="1 2" key="1">
    <citation type="submission" date="2019-07" db="EMBL/GenBank/DDBJ databases">
        <title>Draft Genome Sequences of Bacteroides pyogenes Strains Isolated from the Uterus Holstein Dairy Cows with Metritis.</title>
        <authorList>
            <person name="Cunha F."/>
            <person name="Galvao K.N."/>
            <person name="Jeon S.J."/>
            <person name="Jeong K.C."/>
        </authorList>
    </citation>
    <scope>NUCLEOTIDE SEQUENCE [LARGE SCALE GENOMIC DNA]</scope>
    <source>
        <strain evidence="1 2">KG-31</strain>
    </source>
</reference>
<name>A0A5D3FQH3_9BACE</name>
<proteinExistence type="predicted"/>
<accession>A0A5D3FQH3</accession>
<dbReference type="AlphaFoldDB" id="A0A5D3FQH3"/>
<dbReference type="EMBL" id="VKLW01000008">
    <property type="protein sequence ID" value="TYK34399.1"/>
    <property type="molecule type" value="Genomic_DNA"/>
</dbReference>
<dbReference type="Proteomes" id="UP000324383">
    <property type="component" value="Unassembled WGS sequence"/>
</dbReference>
<keyword evidence="2" id="KW-1185">Reference proteome</keyword>
<organism evidence="1 2">
    <name type="scientific">Bacteroides pyogenes</name>
    <dbReference type="NCBI Taxonomy" id="310300"/>
    <lineage>
        <taxon>Bacteria</taxon>
        <taxon>Pseudomonadati</taxon>
        <taxon>Bacteroidota</taxon>
        <taxon>Bacteroidia</taxon>
        <taxon>Bacteroidales</taxon>
        <taxon>Bacteroidaceae</taxon>
        <taxon>Bacteroides</taxon>
    </lineage>
</organism>